<name>A0A5J4W455_9EUKA</name>
<dbReference type="EMBL" id="SNRW01003579">
    <property type="protein sequence ID" value="KAA6389462.1"/>
    <property type="molecule type" value="Genomic_DNA"/>
</dbReference>
<protein>
    <recommendedName>
        <fullName evidence="3">EF-hand domain-containing protein</fullName>
    </recommendedName>
</protein>
<evidence type="ECO:0000313" key="1">
    <source>
        <dbReference type="EMBL" id="KAA6389462.1"/>
    </source>
</evidence>
<comment type="caution">
    <text evidence="1">The sequence shown here is derived from an EMBL/GenBank/DDBJ whole genome shotgun (WGS) entry which is preliminary data.</text>
</comment>
<dbReference type="InterPro" id="IPR018247">
    <property type="entry name" value="EF_Hand_1_Ca_BS"/>
</dbReference>
<sequence>MNNNGDQYQMELNVYPVSKQVMEIKKEIKIKIVMVLVIMIDGSYGGRNETLIIGSVLDVGDNDQDQGVTVNEEEDPKFPLKDEERDYYNEINGLNYYECDKSGDFQFVYYYQQGQNGDRAFGMNGEREAKVSVCERDECNVGEGGTDELNEEGQLIEEGCEWDLDKDEDGTLNITDYY</sequence>
<evidence type="ECO:0000313" key="2">
    <source>
        <dbReference type="Proteomes" id="UP000324800"/>
    </source>
</evidence>
<reference evidence="1 2" key="1">
    <citation type="submission" date="2019-03" db="EMBL/GenBank/DDBJ databases">
        <title>Single cell metagenomics reveals metabolic interactions within the superorganism composed of flagellate Streblomastix strix and complex community of Bacteroidetes bacteria on its surface.</title>
        <authorList>
            <person name="Treitli S.C."/>
            <person name="Kolisko M."/>
            <person name="Husnik F."/>
            <person name="Keeling P."/>
            <person name="Hampl V."/>
        </authorList>
    </citation>
    <scope>NUCLEOTIDE SEQUENCE [LARGE SCALE GENOMIC DNA]</scope>
    <source>
        <strain evidence="1">ST1C</strain>
    </source>
</reference>
<accession>A0A5J4W455</accession>
<evidence type="ECO:0008006" key="3">
    <source>
        <dbReference type="Google" id="ProtNLM"/>
    </source>
</evidence>
<dbReference type="Proteomes" id="UP000324800">
    <property type="component" value="Unassembled WGS sequence"/>
</dbReference>
<gene>
    <name evidence="1" type="ORF">EZS28_015013</name>
</gene>
<organism evidence="1 2">
    <name type="scientific">Streblomastix strix</name>
    <dbReference type="NCBI Taxonomy" id="222440"/>
    <lineage>
        <taxon>Eukaryota</taxon>
        <taxon>Metamonada</taxon>
        <taxon>Preaxostyla</taxon>
        <taxon>Oxymonadida</taxon>
        <taxon>Streblomastigidae</taxon>
        <taxon>Streblomastix</taxon>
    </lineage>
</organism>
<dbReference type="AlphaFoldDB" id="A0A5J4W455"/>
<dbReference type="PROSITE" id="PS00018">
    <property type="entry name" value="EF_HAND_1"/>
    <property type="match status" value="1"/>
</dbReference>
<proteinExistence type="predicted"/>